<comment type="PTM">
    <text evidence="11">Carboxylation is probably crucial for Mg(2+) binding and, consequently, for the gamma-phosphate positioning of ATP.</text>
</comment>
<comment type="caution">
    <text evidence="11">Lacks conserved residue(s) required for the propagation of feature annotation.</text>
</comment>
<dbReference type="PANTHER" id="PTHR23135">
    <property type="entry name" value="MUR LIGASE FAMILY MEMBER"/>
    <property type="match status" value="1"/>
</dbReference>
<dbReference type="UniPathway" id="UPA00219"/>
<feature type="binding site" evidence="11">
    <location>
        <position position="465"/>
    </location>
    <ligand>
        <name>meso-2,6-diaminopimelate</name>
        <dbReference type="ChEBI" id="CHEBI:57791"/>
    </ligand>
</feature>
<evidence type="ECO:0000256" key="1">
    <source>
        <dbReference type="ARBA" id="ARBA00005898"/>
    </source>
</evidence>
<keyword evidence="6 11" id="KW-0067">ATP-binding</keyword>
<comment type="subcellular location">
    <subcellularLocation>
        <location evidence="11 12">Cytoplasm</location>
    </subcellularLocation>
</comment>
<dbReference type="PROSITE" id="PS01011">
    <property type="entry name" value="FOLYLPOLYGLU_SYNT_1"/>
    <property type="match status" value="1"/>
</dbReference>
<sequence>MCMTSLSTLLQGIATVPSVFDVTIHGLKTDSRDVNSGDAFAALSGATTPADFYVDSAIKAGATVVLLDSDVPGECSEHHGALIVPVAGLRAQLGKIADRFFEHPSQRLRLIGVTGTNGKTSVCQYIATLLKETGTPCGVLGTVGYGMPGALQPSTHTTPDVVQVNRVLSRILSQGGRAAVMEVSSHALDQGRVDSLVMTAGVFTNLTRDHLDYHGSMEAYGEAKARLFEREELHFSVINFDDPFGRQLFGQLEGQCDRVRYSLHEAQTELWLKDFSPTDSGFDATVDGQWGKFDISVPLMGSFNASNVLAAMATVLTLGVPVDRVQRAASQLVPPPGRLEKFSSADGVRVVVDYAHTPDALASALAALRPHVAGRLICVFGCGGDRDSGKRPEMAREAEKLADVVIVTDDNPRSEDPVGIVRDIIAGFSVPERVVIVHDRAEAIAAAIQSACAEDLVLVAGKGHETYQEVAGQRFPFSDAEQVRHGLNLNGGVA</sequence>
<evidence type="ECO:0000256" key="9">
    <source>
        <dbReference type="ARBA" id="ARBA00023306"/>
    </source>
</evidence>
<accession>A0A1D9GMJ5</accession>
<gene>
    <name evidence="11" type="primary">murE</name>
    <name evidence="16" type="ORF">BKP64_11535</name>
</gene>
<dbReference type="NCBIfam" id="TIGR01085">
    <property type="entry name" value="murE"/>
    <property type="match status" value="1"/>
</dbReference>
<organism evidence="16 17">
    <name type="scientific">Marinobacter salinus</name>
    <dbReference type="NCBI Taxonomy" id="1874317"/>
    <lineage>
        <taxon>Bacteria</taxon>
        <taxon>Pseudomonadati</taxon>
        <taxon>Pseudomonadota</taxon>
        <taxon>Gammaproteobacteria</taxon>
        <taxon>Pseudomonadales</taxon>
        <taxon>Marinobacteraceae</taxon>
        <taxon>Marinobacter</taxon>
    </lineage>
</organism>
<dbReference type="InterPro" id="IPR000713">
    <property type="entry name" value="Mur_ligase_N"/>
</dbReference>
<keyword evidence="4 11" id="KW-0132">Cell division</keyword>
<comment type="cofactor">
    <cofactor evidence="11">
        <name>Mg(2+)</name>
        <dbReference type="ChEBI" id="CHEBI:18420"/>
    </cofactor>
</comment>
<evidence type="ECO:0000256" key="4">
    <source>
        <dbReference type="ARBA" id="ARBA00022618"/>
    </source>
</evidence>
<keyword evidence="7 11" id="KW-0133">Cell shape</keyword>
<feature type="binding site" evidence="11">
    <location>
        <position position="386"/>
    </location>
    <ligand>
        <name>meso-2,6-diaminopimelate</name>
        <dbReference type="ChEBI" id="CHEBI:57791"/>
    </ligand>
</feature>
<dbReference type="SUPFAM" id="SSF53623">
    <property type="entry name" value="MurD-like peptide ligases, catalytic domain"/>
    <property type="match status" value="1"/>
</dbReference>
<feature type="binding site" evidence="11">
    <location>
        <begin position="115"/>
        <end position="121"/>
    </location>
    <ligand>
        <name>ATP</name>
        <dbReference type="ChEBI" id="CHEBI:30616"/>
    </ligand>
</feature>
<feature type="binding site" evidence="11">
    <location>
        <position position="190"/>
    </location>
    <ligand>
        <name>UDP-N-acetyl-alpha-D-muramoyl-L-alanyl-D-glutamate</name>
        <dbReference type="ChEBI" id="CHEBI:83900"/>
    </ligand>
</feature>
<evidence type="ECO:0000256" key="5">
    <source>
        <dbReference type="ARBA" id="ARBA00022741"/>
    </source>
</evidence>
<keyword evidence="8 11" id="KW-0573">Peptidoglycan synthesis</keyword>
<feature type="domain" description="Mur ligase C-terminal" evidence="14">
    <location>
        <begin position="337"/>
        <end position="463"/>
    </location>
</feature>
<keyword evidence="3 11" id="KW-0436">Ligase</keyword>
<feature type="domain" description="Mur ligase central" evidence="15">
    <location>
        <begin position="113"/>
        <end position="314"/>
    </location>
</feature>
<dbReference type="EMBL" id="CP017715">
    <property type="protein sequence ID" value="AOY88754.1"/>
    <property type="molecule type" value="Genomic_DNA"/>
</dbReference>
<keyword evidence="2 11" id="KW-0963">Cytoplasm</keyword>
<evidence type="ECO:0000259" key="14">
    <source>
        <dbReference type="Pfam" id="PF02875"/>
    </source>
</evidence>
<feature type="binding site" evidence="11">
    <location>
        <position position="184"/>
    </location>
    <ligand>
        <name>UDP-N-acetyl-alpha-D-muramoyl-L-alanyl-D-glutamate</name>
        <dbReference type="ChEBI" id="CHEBI:83900"/>
    </ligand>
</feature>
<evidence type="ECO:0000256" key="3">
    <source>
        <dbReference type="ARBA" id="ARBA00022598"/>
    </source>
</evidence>
<dbReference type="Pfam" id="PF08245">
    <property type="entry name" value="Mur_ligase_M"/>
    <property type="match status" value="1"/>
</dbReference>
<dbReference type="STRING" id="1874317.BKP64_11535"/>
<dbReference type="OrthoDB" id="9800958at2"/>
<reference evidence="16 17" key="1">
    <citation type="submission" date="2016-10" db="EMBL/GenBank/DDBJ databases">
        <title>Marinobacter salinus sp. nov., a moderately halophilic bacterium isolated from a tidal flat environment.</title>
        <authorList>
            <person name="Park S.-J."/>
        </authorList>
    </citation>
    <scope>NUCLEOTIDE SEQUENCE [LARGE SCALE GENOMIC DNA]</scope>
    <source>
        <strain evidence="16 17">Hb8</strain>
    </source>
</reference>
<evidence type="ECO:0000256" key="7">
    <source>
        <dbReference type="ARBA" id="ARBA00022960"/>
    </source>
</evidence>
<feature type="modified residue" description="N6-carboxylysine" evidence="11">
    <location>
        <position position="224"/>
    </location>
</feature>
<dbReference type="SUPFAM" id="SSF63418">
    <property type="entry name" value="MurE/MurF N-terminal domain"/>
    <property type="match status" value="1"/>
</dbReference>
<dbReference type="GO" id="GO:0005737">
    <property type="term" value="C:cytoplasm"/>
    <property type="evidence" value="ECO:0007669"/>
    <property type="project" value="UniProtKB-SubCell"/>
</dbReference>
<dbReference type="HAMAP" id="MF_00208">
    <property type="entry name" value="MurE"/>
    <property type="match status" value="1"/>
</dbReference>
<dbReference type="KEGG" id="msq:BKP64_11535"/>
<evidence type="ECO:0000256" key="2">
    <source>
        <dbReference type="ARBA" id="ARBA00022490"/>
    </source>
</evidence>
<dbReference type="Pfam" id="PF01225">
    <property type="entry name" value="Mur_ligase"/>
    <property type="match status" value="1"/>
</dbReference>
<name>A0A1D9GMJ5_9GAMM</name>
<protein>
    <recommendedName>
        <fullName evidence="11">UDP-N-acetylmuramoyl-L-alanyl-D-glutamate--2,6-diaminopimelate ligase</fullName>
        <ecNumber evidence="11">6.3.2.13</ecNumber>
    </recommendedName>
    <alternativeName>
        <fullName evidence="11">Meso-A2pm-adding enzyme</fullName>
    </alternativeName>
    <alternativeName>
        <fullName evidence="11">Meso-diaminopimelate-adding enzyme</fullName>
    </alternativeName>
    <alternativeName>
        <fullName evidence="11">UDP-MurNAc-L-Ala-D-Glu:meso-diaminopimelate ligase</fullName>
    </alternativeName>
    <alternativeName>
        <fullName evidence="11">UDP-MurNAc-tripeptide synthetase</fullName>
    </alternativeName>
    <alternativeName>
        <fullName evidence="11">UDP-N-acetylmuramyl-tripeptide synthetase</fullName>
    </alternativeName>
</protein>
<evidence type="ECO:0000313" key="16">
    <source>
        <dbReference type="EMBL" id="AOY88754.1"/>
    </source>
</evidence>
<keyword evidence="9 11" id="KW-0131">Cell cycle</keyword>
<evidence type="ECO:0000313" key="17">
    <source>
        <dbReference type="Proteomes" id="UP000177445"/>
    </source>
</evidence>
<comment type="catalytic activity">
    <reaction evidence="11">
        <text>UDP-N-acetyl-alpha-D-muramoyl-L-alanyl-D-glutamate + meso-2,6-diaminopimelate + ATP = UDP-N-acetyl-alpha-D-muramoyl-L-alanyl-gamma-D-glutamyl-meso-2,6-diaminopimelate + ADP + phosphate + H(+)</text>
        <dbReference type="Rhea" id="RHEA:23676"/>
        <dbReference type="ChEBI" id="CHEBI:15378"/>
        <dbReference type="ChEBI" id="CHEBI:30616"/>
        <dbReference type="ChEBI" id="CHEBI:43474"/>
        <dbReference type="ChEBI" id="CHEBI:57791"/>
        <dbReference type="ChEBI" id="CHEBI:83900"/>
        <dbReference type="ChEBI" id="CHEBI:83905"/>
        <dbReference type="ChEBI" id="CHEBI:456216"/>
        <dbReference type="EC" id="6.3.2.13"/>
    </reaction>
</comment>
<dbReference type="GO" id="GO:0008765">
    <property type="term" value="F:UDP-N-acetylmuramoylalanyl-D-glutamate-2,6-diaminopimelate ligase activity"/>
    <property type="evidence" value="ECO:0007669"/>
    <property type="project" value="UniProtKB-UniRule"/>
</dbReference>
<dbReference type="SUPFAM" id="SSF53244">
    <property type="entry name" value="MurD-like peptide ligases, peptide-binding domain"/>
    <property type="match status" value="1"/>
</dbReference>
<dbReference type="GO" id="GO:0071555">
    <property type="term" value="P:cell wall organization"/>
    <property type="evidence" value="ECO:0007669"/>
    <property type="project" value="UniProtKB-KW"/>
</dbReference>
<feature type="domain" description="Mur ligase N-terminal catalytic" evidence="13">
    <location>
        <begin position="23"/>
        <end position="100"/>
    </location>
</feature>
<dbReference type="InterPro" id="IPR004101">
    <property type="entry name" value="Mur_ligase_C"/>
</dbReference>
<dbReference type="InterPro" id="IPR035911">
    <property type="entry name" value="MurE/MurF_N"/>
</dbReference>
<dbReference type="RefSeq" id="WP_070970088.1">
    <property type="nucleotide sequence ID" value="NZ_CP017715.1"/>
</dbReference>
<dbReference type="GO" id="GO:0051301">
    <property type="term" value="P:cell division"/>
    <property type="evidence" value="ECO:0007669"/>
    <property type="project" value="UniProtKB-KW"/>
</dbReference>
<evidence type="ECO:0000256" key="11">
    <source>
        <dbReference type="HAMAP-Rule" id="MF_00208"/>
    </source>
</evidence>
<dbReference type="Proteomes" id="UP000177445">
    <property type="component" value="Chromosome"/>
</dbReference>
<dbReference type="InterPro" id="IPR018109">
    <property type="entry name" value="Folylpolyglutamate_synth_CS"/>
</dbReference>
<dbReference type="InterPro" id="IPR013221">
    <property type="entry name" value="Mur_ligase_cen"/>
</dbReference>
<dbReference type="Gene3D" id="3.90.190.20">
    <property type="entry name" value="Mur ligase, C-terminal domain"/>
    <property type="match status" value="1"/>
</dbReference>
<feature type="short sequence motif" description="Meso-diaminopimelate recognition motif" evidence="11">
    <location>
        <begin position="410"/>
        <end position="413"/>
    </location>
</feature>
<dbReference type="EC" id="6.3.2.13" evidence="11"/>
<feature type="binding site" evidence="11">
    <location>
        <position position="192"/>
    </location>
    <ligand>
        <name>UDP-N-acetyl-alpha-D-muramoyl-L-alanyl-D-glutamate</name>
        <dbReference type="ChEBI" id="CHEBI:83900"/>
    </ligand>
</feature>
<dbReference type="GO" id="GO:0004326">
    <property type="term" value="F:tetrahydrofolylpolyglutamate synthase activity"/>
    <property type="evidence" value="ECO:0007669"/>
    <property type="project" value="InterPro"/>
</dbReference>
<evidence type="ECO:0000259" key="13">
    <source>
        <dbReference type="Pfam" id="PF01225"/>
    </source>
</evidence>
<dbReference type="NCBIfam" id="NF001124">
    <property type="entry name" value="PRK00139.1-2"/>
    <property type="match status" value="1"/>
</dbReference>
<dbReference type="Pfam" id="PF02875">
    <property type="entry name" value="Mur_ligase_C"/>
    <property type="match status" value="1"/>
</dbReference>
<keyword evidence="10 11" id="KW-0961">Cell wall biogenesis/degradation</keyword>
<dbReference type="Gene3D" id="3.40.1390.10">
    <property type="entry name" value="MurE/MurF, N-terminal domain"/>
    <property type="match status" value="1"/>
</dbReference>
<evidence type="ECO:0000256" key="12">
    <source>
        <dbReference type="RuleBase" id="RU004135"/>
    </source>
</evidence>
<dbReference type="Gene3D" id="3.40.1190.10">
    <property type="entry name" value="Mur-like, catalytic domain"/>
    <property type="match status" value="1"/>
</dbReference>
<feature type="binding site" evidence="11">
    <location>
        <position position="461"/>
    </location>
    <ligand>
        <name>meso-2,6-diaminopimelate</name>
        <dbReference type="ChEBI" id="CHEBI:57791"/>
    </ligand>
</feature>
<feature type="binding site" evidence="11">
    <location>
        <begin position="157"/>
        <end position="158"/>
    </location>
    <ligand>
        <name>UDP-N-acetyl-alpha-D-muramoyl-L-alanyl-D-glutamate</name>
        <dbReference type="ChEBI" id="CHEBI:83900"/>
    </ligand>
</feature>
<dbReference type="GO" id="GO:0008360">
    <property type="term" value="P:regulation of cell shape"/>
    <property type="evidence" value="ECO:0007669"/>
    <property type="project" value="UniProtKB-KW"/>
</dbReference>
<proteinExistence type="inferred from homology"/>
<keyword evidence="11" id="KW-0460">Magnesium</keyword>
<dbReference type="PANTHER" id="PTHR23135:SF4">
    <property type="entry name" value="UDP-N-ACETYLMURAMOYL-L-ALANYL-D-GLUTAMATE--2,6-DIAMINOPIMELATE LIGASE MURE HOMOLOG, CHLOROPLASTIC"/>
    <property type="match status" value="1"/>
</dbReference>
<dbReference type="GO" id="GO:0005524">
    <property type="term" value="F:ATP binding"/>
    <property type="evidence" value="ECO:0007669"/>
    <property type="project" value="UniProtKB-UniRule"/>
</dbReference>
<dbReference type="GO" id="GO:0009252">
    <property type="term" value="P:peptidoglycan biosynthetic process"/>
    <property type="evidence" value="ECO:0007669"/>
    <property type="project" value="UniProtKB-UniRule"/>
</dbReference>
<keyword evidence="17" id="KW-1185">Reference proteome</keyword>
<dbReference type="InterPro" id="IPR005761">
    <property type="entry name" value="UDP-N-AcMur-Glu-dNH2Pim_ligase"/>
</dbReference>
<evidence type="ECO:0000259" key="15">
    <source>
        <dbReference type="Pfam" id="PF08245"/>
    </source>
</evidence>
<keyword evidence="5 11" id="KW-0547">Nucleotide-binding</keyword>
<dbReference type="NCBIfam" id="NF001126">
    <property type="entry name" value="PRK00139.1-4"/>
    <property type="match status" value="1"/>
</dbReference>
<comment type="function">
    <text evidence="11">Catalyzes the addition of meso-diaminopimelic acid to the nucleotide precursor UDP-N-acetylmuramoyl-L-alanyl-D-glutamate (UMAG) in the biosynthesis of bacterial cell-wall peptidoglycan.</text>
</comment>
<feature type="binding site" evidence="11">
    <location>
        <position position="31"/>
    </location>
    <ligand>
        <name>UDP-N-acetyl-alpha-D-muramoyl-L-alanyl-D-glutamate</name>
        <dbReference type="ChEBI" id="CHEBI:83900"/>
    </ligand>
</feature>
<dbReference type="InterPro" id="IPR036565">
    <property type="entry name" value="Mur-like_cat_sf"/>
</dbReference>
<comment type="pathway">
    <text evidence="11 12">Cell wall biogenesis; peptidoglycan biosynthesis.</text>
</comment>
<evidence type="ECO:0000256" key="6">
    <source>
        <dbReference type="ARBA" id="ARBA00022840"/>
    </source>
</evidence>
<evidence type="ECO:0000256" key="8">
    <source>
        <dbReference type="ARBA" id="ARBA00022984"/>
    </source>
</evidence>
<dbReference type="GO" id="GO:0000287">
    <property type="term" value="F:magnesium ion binding"/>
    <property type="evidence" value="ECO:0007669"/>
    <property type="project" value="UniProtKB-UniRule"/>
</dbReference>
<feature type="binding site" evidence="11">
    <location>
        <begin position="410"/>
        <end position="413"/>
    </location>
    <ligand>
        <name>meso-2,6-diaminopimelate</name>
        <dbReference type="ChEBI" id="CHEBI:57791"/>
    </ligand>
</feature>
<dbReference type="InterPro" id="IPR036615">
    <property type="entry name" value="Mur_ligase_C_dom_sf"/>
</dbReference>
<evidence type="ECO:0000256" key="10">
    <source>
        <dbReference type="ARBA" id="ARBA00023316"/>
    </source>
</evidence>
<comment type="similarity">
    <text evidence="1 11">Belongs to the MurCDEF family. MurE subfamily.</text>
</comment>
<dbReference type="AlphaFoldDB" id="A0A1D9GMJ5"/>